<dbReference type="CDD" id="cd07185">
    <property type="entry name" value="OmpA_C-like"/>
    <property type="match status" value="1"/>
</dbReference>
<protein>
    <submittedName>
        <fullName evidence="6">OmpA family protein</fullName>
    </submittedName>
</protein>
<dbReference type="Pfam" id="PF13620">
    <property type="entry name" value="CarboxypepD_reg"/>
    <property type="match status" value="1"/>
</dbReference>
<accession>A0ABV3ZLH9</accession>
<name>A0ABV3ZLH9_9BACT</name>
<dbReference type="PROSITE" id="PS51123">
    <property type="entry name" value="OMPA_2"/>
    <property type="match status" value="1"/>
</dbReference>
<evidence type="ECO:0000256" key="3">
    <source>
        <dbReference type="ARBA" id="ARBA00023237"/>
    </source>
</evidence>
<dbReference type="Proteomes" id="UP001560573">
    <property type="component" value="Unassembled WGS sequence"/>
</dbReference>
<dbReference type="Pfam" id="PF00691">
    <property type="entry name" value="OmpA"/>
    <property type="match status" value="1"/>
</dbReference>
<dbReference type="SUPFAM" id="SSF103088">
    <property type="entry name" value="OmpA-like"/>
    <property type="match status" value="1"/>
</dbReference>
<dbReference type="Gene3D" id="3.30.1330.60">
    <property type="entry name" value="OmpA-like domain"/>
    <property type="match status" value="1"/>
</dbReference>
<gene>
    <name evidence="6" type="ORF">QTN47_24695</name>
</gene>
<feature type="domain" description="OmpA-like" evidence="5">
    <location>
        <begin position="532"/>
        <end position="653"/>
    </location>
</feature>
<evidence type="ECO:0000256" key="4">
    <source>
        <dbReference type="PROSITE-ProRule" id="PRU00473"/>
    </source>
</evidence>
<comment type="caution">
    <text evidence="6">The sequence shown here is derived from an EMBL/GenBank/DDBJ whole genome shotgun (WGS) entry which is preliminary data.</text>
</comment>
<dbReference type="RefSeq" id="WP_369332145.1">
    <property type="nucleotide sequence ID" value="NZ_JAULBC010000010.1"/>
</dbReference>
<sequence>MNKQINLAKIWLPIMLVFVVFNTTNAQYVLKEAMMQASLFNYAQAKPLYEKAYKKKPTIEAARGLAEAYRMMNDYEFAESWYTKVVAYPDHTPDDELYFAQMLMNNSKYSEAKTQLNNYLSKKAGDTKAVNMRAGCDSALVWMKNPVRGTLANLQEINSKYSDWGTTIYNNKIIFASDRPYDSLRSAPFFGSSNIKRKSYGWTGNSYLHLYESNGKDSSSVRLLNRNINGDFHSATASYSADGRSMFYAATVLEKKGRSFIGKENPYTLNVEIRETDLDTATGRWRQPYAFPYNEVFNYSVGDPYITADGQTLYFVADFGKRGVGGTDIYYSRRDATGKWMEPVNMGSQINTEGDERTPFFDKSGNLYFASNGRPGMGGLDLFVAAPADTNWIIKNLGVPVNSPQDDFAPYKEEDQTLFFSSNRLQGKGDDDIYRFEITKIPVFSLTGKVLDKKTNEPITNSIVTLFNNETSTPLKVVTNSDGDFSFKLDSASDYALSGVKTGYASITAIPVTTKGLNVTTNIKRDIYLERAEVNKPVKLENIYFDLDKWNIRSDAAPELDKIVKLLNDNPTWKIEMSSHTDSRASDKYNLQLSQRRAESTVKYLESRGIAADRLTAKGYGETRLVNKCANGVACSEEEHQLNRRTEFTILDK</sequence>
<dbReference type="InterPro" id="IPR050330">
    <property type="entry name" value="Bact_OuterMem_StrucFunc"/>
</dbReference>
<keyword evidence="3" id="KW-0998">Cell outer membrane</keyword>
<dbReference type="Gene3D" id="2.60.40.1120">
    <property type="entry name" value="Carboxypeptidase-like, regulatory domain"/>
    <property type="match status" value="1"/>
</dbReference>
<evidence type="ECO:0000256" key="1">
    <source>
        <dbReference type="ARBA" id="ARBA00004442"/>
    </source>
</evidence>
<comment type="subcellular location">
    <subcellularLocation>
        <location evidence="1">Cell outer membrane</location>
    </subcellularLocation>
</comment>
<proteinExistence type="predicted"/>
<organism evidence="6 7">
    <name type="scientific">Danxiaibacter flavus</name>
    <dbReference type="NCBI Taxonomy" id="3049108"/>
    <lineage>
        <taxon>Bacteria</taxon>
        <taxon>Pseudomonadati</taxon>
        <taxon>Bacteroidota</taxon>
        <taxon>Chitinophagia</taxon>
        <taxon>Chitinophagales</taxon>
        <taxon>Chitinophagaceae</taxon>
        <taxon>Danxiaibacter</taxon>
    </lineage>
</organism>
<dbReference type="Pfam" id="PF07676">
    <property type="entry name" value="PD40"/>
    <property type="match status" value="2"/>
</dbReference>
<dbReference type="InterPro" id="IPR006664">
    <property type="entry name" value="OMP_bac"/>
</dbReference>
<dbReference type="PRINTS" id="PR01021">
    <property type="entry name" value="OMPADOMAIN"/>
</dbReference>
<dbReference type="SUPFAM" id="SSF48452">
    <property type="entry name" value="TPR-like"/>
    <property type="match status" value="1"/>
</dbReference>
<dbReference type="PANTHER" id="PTHR30329">
    <property type="entry name" value="STATOR ELEMENT OF FLAGELLAR MOTOR COMPLEX"/>
    <property type="match status" value="1"/>
</dbReference>
<dbReference type="InterPro" id="IPR036737">
    <property type="entry name" value="OmpA-like_sf"/>
</dbReference>
<evidence type="ECO:0000259" key="5">
    <source>
        <dbReference type="PROSITE" id="PS51123"/>
    </source>
</evidence>
<dbReference type="EMBL" id="JAULBC010000010">
    <property type="protein sequence ID" value="MEX6690729.1"/>
    <property type="molecule type" value="Genomic_DNA"/>
</dbReference>
<keyword evidence="2 4" id="KW-0472">Membrane</keyword>
<dbReference type="SUPFAM" id="SSF49464">
    <property type="entry name" value="Carboxypeptidase regulatory domain-like"/>
    <property type="match status" value="1"/>
</dbReference>
<dbReference type="InterPro" id="IPR008969">
    <property type="entry name" value="CarboxyPept-like_regulatory"/>
</dbReference>
<dbReference type="PANTHER" id="PTHR30329:SF21">
    <property type="entry name" value="LIPOPROTEIN YIAD-RELATED"/>
    <property type="match status" value="1"/>
</dbReference>
<dbReference type="Gene3D" id="1.25.40.10">
    <property type="entry name" value="Tetratricopeptide repeat domain"/>
    <property type="match status" value="1"/>
</dbReference>
<dbReference type="SUPFAM" id="SSF82171">
    <property type="entry name" value="DPP6 N-terminal domain-like"/>
    <property type="match status" value="1"/>
</dbReference>
<evidence type="ECO:0000313" key="7">
    <source>
        <dbReference type="Proteomes" id="UP001560573"/>
    </source>
</evidence>
<keyword evidence="7" id="KW-1185">Reference proteome</keyword>
<dbReference type="InterPro" id="IPR011990">
    <property type="entry name" value="TPR-like_helical_dom_sf"/>
</dbReference>
<evidence type="ECO:0000313" key="6">
    <source>
        <dbReference type="EMBL" id="MEX6690729.1"/>
    </source>
</evidence>
<evidence type="ECO:0000256" key="2">
    <source>
        <dbReference type="ARBA" id="ARBA00023136"/>
    </source>
</evidence>
<dbReference type="InterPro" id="IPR006665">
    <property type="entry name" value="OmpA-like"/>
</dbReference>
<reference evidence="6 7" key="1">
    <citation type="submission" date="2023-07" db="EMBL/GenBank/DDBJ databases">
        <authorList>
            <person name="Lian W.-H."/>
        </authorList>
    </citation>
    <scope>NUCLEOTIDE SEQUENCE [LARGE SCALE GENOMIC DNA]</scope>
    <source>
        <strain evidence="6 7">SYSU DXS3180</strain>
    </source>
</reference>
<dbReference type="InterPro" id="IPR011659">
    <property type="entry name" value="WD40"/>
</dbReference>